<dbReference type="Pfam" id="PF13091">
    <property type="entry name" value="PLDc_2"/>
    <property type="match status" value="1"/>
</dbReference>
<accession>A0A5B0MFZ1</accession>
<keyword evidence="3" id="KW-0378">Hydrolase</keyword>
<dbReference type="GO" id="GO:0004630">
    <property type="term" value="F:phospholipase D activity"/>
    <property type="evidence" value="ECO:0007669"/>
    <property type="project" value="UniProtKB-EC"/>
</dbReference>
<keyword evidence="5" id="KW-0443">Lipid metabolism</keyword>
<dbReference type="SUPFAM" id="SSF56024">
    <property type="entry name" value="Phospholipase D/nuclease"/>
    <property type="match status" value="1"/>
</dbReference>
<dbReference type="GO" id="GO:0009395">
    <property type="term" value="P:phospholipid catabolic process"/>
    <property type="evidence" value="ECO:0007669"/>
    <property type="project" value="TreeGrafter"/>
</dbReference>
<dbReference type="InterPro" id="IPR025202">
    <property type="entry name" value="PLD-like_dom"/>
</dbReference>
<dbReference type="Gene3D" id="3.30.870.10">
    <property type="entry name" value="Endonuclease Chain A"/>
    <property type="match status" value="1"/>
</dbReference>
<evidence type="ECO:0000259" key="7">
    <source>
        <dbReference type="PROSITE" id="PS50035"/>
    </source>
</evidence>
<dbReference type="OrthoDB" id="14911at2759"/>
<proteinExistence type="predicted"/>
<dbReference type="CDD" id="cd00138">
    <property type="entry name" value="PLDc_SF"/>
    <property type="match status" value="1"/>
</dbReference>
<evidence type="ECO:0000313" key="8">
    <source>
        <dbReference type="EMBL" id="KAA1074976.1"/>
    </source>
</evidence>
<dbReference type="EMBL" id="VSWC01000157">
    <property type="protein sequence ID" value="KAA1074976.1"/>
    <property type="molecule type" value="Genomic_DNA"/>
</dbReference>
<keyword evidence="4" id="KW-0442">Lipid degradation</keyword>
<dbReference type="SMART" id="SM00155">
    <property type="entry name" value="PLDc"/>
    <property type="match status" value="1"/>
</dbReference>
<dbReference type="InterPro" id="IPR001736">
    <property type="entry name" value="PLipase_D/transphosphatidylase"/>
</dbReference>
<evidence type="ECO:0000313" key="9">
    <source>
        <dbReference type="Proteomes" id="UP000324748"/>
    </source>
</evidence>
<dbReference type="FunFam" id="3.30.870.10:FF:000032">
    <property type="entry name" value="Phospholipase"/>
    <property type="match status" value="1"/>
</dbReference>
<name>A0A5B0MFZ1_PUCGR</name>
<reference evidence="8 9" key="1">
    <citation type="submission" date="2019-05" db="EMBL/GenBank/DDBJ databases">
        <title>Emergence of the Ug99 lineage of the wheat stem rust pathogen through somatic hybridization.</title>
        <authorList>
            <person name="Li F."/>
            <person name="Upadhyaya N.M."/>
            <person name="Sperschneider J."/>
            <person name="Matny O."/>
            <person name="Nguyen-Phuc H."/>
            <person name="Mago R."/>
            <person name="Raley C."/>
            <person name="Miller M.E."/>
            <person name="Silverstein K.A.T."/>
            <person name="Henningsen E."/>
            <person name="Hirsch C.D."/>
            <person name="Visser B."/>
            <person name="Pretorius Z.A."/>
            <person name="Steffenson B.J."/>
            <person name="Schwessinger B."/>
            <person name="Dodds P.N."/>
            <person name="Figueroa M."/>
        </authorList>
    </citation>
    <scope>NUCLEOTIDE SEQUENCE [LARGE SCALE GENOMIC DNA]</scope>
    <source>
        <strain evidence="8">21-0</strain>
    </source>
</reference>
<evidence type="ECO:0000256" key="6">
    <source>
        <dbReference type="SAM" id="MobiDB-lite"/>
    </source>
</evidence>
<organism evidence="8 9">
    <name type="scientific">Puccinia graminis f. sp. tritici</name>
    <dbReference type="NCBI Taxonomy" id="56615"/>
    <lineage>
        <taxon>Eukaryota</taxon>
        <taxon>Fungi</taxon>
        <taxon>Dikarya</taxon>
        <taxon>Basidiomycota</taxon>
        <taxon>Pucciniomycotina</taxon>
        <taxon>Pucciniomycetes</taxon>
        <taxon>Pucciniales</taxon>
        <taxon>Pucciniaceae</taxon>
        <taxon>Puccinia</taxon>
    </lineage>
</organism>
<evidence type="ECO:0000256" key="1">
    <source>
        <dbReference type="ARBA" id="ARBA00012027"/>
    </source>
</evidence>
<feature type="region of interest" description="Disordered" evidence="6">
    <location>
        <begin position="133"/>
        <end position="152"/>
    </location>
</feature>
<gene>
    <name evidence="8" type="ORF">PGT21_026086</name>
</gene>
<evidence type="ECO:0000256" key="5">
    <source>
        <dbReference type="ARBA" id="ARBA00023098"/>
    </source>
</evidence>
<sequence length="394" mass="44467">MAIMDWTYKSICRGPGSIFSHIQTQGVDPRKYISFYNLRSFDRIAYAPETLKEIEKSAGISYYEAEAALARVYLGESASSQELEKNKEVKFKLAQKGESMEAGTRDMMARDGDTIKVELPKSVDEARQRLKSWSEAASRHNREVPASIATQNNSNGLENLPWLGCEQSERDSFVTEELYIHTKCMIIDDQKVIMGSANINDRSMVGDRDSEIALVVEDQDMIESTMAGQSWKAGRFAATLRRRLYKEHLGLLPPQSNSLQPNEPTRSMLPVNVPQEDDMGRGEDQIVADPMGRELEEMWNGRASVNTQAFNKVFRCVPAAGILNWKDYEEYVPSGPNAPKVCHVAPTAGDVHEVKRELSRIQGHLVEMPLDFLEQDKMYREGKAVNLVTMDIYT</sequence>
<dbReference type="AlphaFoldDB" id="A0A5B0MFZ1"/>
<evidence type="ECO:0000256" key="4">
    <source>
        <dbReference type="ARBA" id="ARBA00022963"/>
    </source>
</evidence>
<dbReference type="PROSITE" id="PS50035">
    <property type="entry name" value="PLD"/>
    <property type="match status" value="1"/>
</dbReference>
<protein>
    <recommendedName>
        <fullName evidence="1">phospholipase D</fullName>
        <ecNumber evidence="1">3.1.4.4</ecNumber>
    </recommendedName>
</protein>
<dbReference type="InterPro" id="IPR015679">
    <property type="entry name" value="PLipase_D_fam"/>
</dbReference>
<dbReference type="PANTHER" id="PTHR18896:SF186">
    <property type="entry name" value="PHOSPHOLIPASE D"/>
    <property type="match status" value="1"/>
</dbReference>
<evidence type="ECO:0000256" key="3">
    <source>
        <dbReference type="ARBA" id="ARBA00022801"/>
    </source>
</evidence>
<evidence type="ECO:0000256" key="2">
    <source>
        <dbReference type="ARBA" id="ARBA00022737"/>
    </source>
</evidence>
<keyword evidence="2" id="KW-0677">Repeat</keyword>
<keyword evidence="9" id="KW-1185">Reference proteome</keyword>
<dbReference type="Proteomes" id="UP000324748">
    <property type="component" value="Unassembled WGS sequence"/>
</dbReference>
<comment type="caution">
    <text evidence="8">The sequence shown here is derived from an EMBL/GenBank/DDBJ whole genome shotgun (WGS) entry which is preliminary data.</text>
</comment>
<dbReference type="EC" id="3.1.4.4" evidence="1"/>
<dbReference type="PANTHER" id="PTHR18896">
    <property type="entry name" value="PHOSPHOLIPASE D"/>
    <property type="match status" value="1"/>
</dbReference>
<feature type="domain" description="PLD phosphodiesterase" evidence="7">
    <location>
        <begin position="176"/>
        <end position="203"/>
    </location>
</feature>